<name>A0AAQ4DXW4_AMBAM</name>
<dbReference type="InterPro" id="IPR042178">
    <property type="entry name" value="Serpin_sf_1"/>
</dbReference>
<evidence type="ECO:0000256" key="1">
    <source>
        <dbReference type="ARBA" id="ARBA00022690"/>
    </source>
</evidence>
<dbReference type="SUPFAM" id="SSF56574">
    <property type="entry name" value="Serpins"/>
    <property type="match status" value="1"/>
</dbReference>
<sequence>MHQMEGLNAGRSVEWKKWTVEMIYNGGYYPMVTTILANEADELTSLTERLTEYDHCFFFQSIQMGPQVELCFPKLTVQCKTRMKNVLRALGVNDLLNQVSVDLSAMFENDGPAVLNIMHEAGVEYIGREAAAASVILEAFAPPDDNAIDFVGDCSMVFLIRKSEDNLV</sequence>
<dbReference type="Gene3D" id="3.30.497.10">
    <property type="entry name" value="Antithrombin, subunit I, domain 2"/>
    <property type="match status" value="1"/>
</dbReference>
<keyword evidence="1" id="KW-0646">Protease inhibitor</keyword>
<dbReference type="GO" id="GO:0004867">
    <property type="term" value="F:serine-type endopeptidase inhibitor activity"/>
    <property type="evidence" value="ECO:0007669"/>
    <property type="project" value="UniProtKB-KW"/>
</dbReference>
<organism evidence="4 5">
    <name type="scientific">Amblyomma americanum</name>
    <name type="common">Lone star tick</name>
    <dbReference type="NCBI Taxonomy" id="6943"/>
    <lineage>
        <taxon>Eukaryota</taxon>
        <taxon>Metazoa</taxon>
        <taxon>Ecdysozoa</taxon>
        <taxon>Arthropoda</taxon>
        <taxon>Chelicerata</taxon>
        <taxon>Arachnida</taxon>
        <taxon>Acari</taxon>
        <taxon>Parasitiformes</taxon>
        <taxon>Ixodida</taxon>
        <taxon>Ixodoidea</taxon>
        <taxon>Ixodidae</taxon>
        <taxon>Amblyomminae</taxon>
        <taxon>Amblyomma</taxon>
    </lineage>
</organism>
<dbReference type="EMBL" id="JARKHS020025589">
    <property type="protein sequence ID" value="KAK8767304.1"/>
    <property type="molecule type" value="Genomic_DNA"/>
</dbReference>
<dbReference type="Proteomes" id="UP001321473">
    <property type="component" value="Unassembled WGS sequence"/>
</dbReference>
<dbReference type="AlphaFoldDB" id="A0AAQ4DXW4"/>
<feature type="domain" description="Serpin" evidence="3">
    <location>
        <begin position="1"/>
        <end position="166"/>
    </location>
</feature>
<keyword evidence="5" id="KW-1185">Reference proteome</keyword>
<evidence type="ECO:0000259" key="3">
    <source>
        <dbReference type="Pfam" id="PF00079"/>
    </source>
</evidence>
<dbReference type="InterPro" id="IPR023796">
    <property type="entry name" value="Serpin_dom"/>
</dbReference>
<dbReference type="Pfam" id="PF00079">
    <property type="entry name" value="Serpin"/>
    <property type="match status" value="1"/>
</dbReference>
<evidence type="ECO:0000313" key="5">
    <source>
        <dbReference type="Proteomes" id="UP001321473"/>
    </source>
</evidence>
<protein>
    <recommendedName>
        <fullName evidence="3">Serpin domain-containing protein</fullName>
    </recommendedName>
</protein>
<accession>A0AAQ4DXW4</accession>
<evidence type="ECO:0000256" key="2">
    <source>
        <dbReference type="ARBA" id="ARBA00022900"/>
    </source>
</evidence>
<reference evidence="4 5" key="1">
    <citation type="journal article" date="2023" name="Arcadia Sci">
        <title>De novo assembly of a long-read Amblyomma americanum tick genome.</title>
        <authorList>
            <person name="Chou S."/>
            <person name="Poskanzer K.E."/>
            <person name="Rollins M."/>
            <person name="Thuy-Boun P.S."/>
        </authorList>
    </citation>
    <scope>NUCLEOTIDE SEQUENCE [LARGE SCALE GENOMIC DNA]</scope>
    <source>
        <strain evidence="4">F_SG_1</strain>
        <tissue evidence="4">Salivary glands</tissue>
    </source>
</reference>
<proteinExistence type="predicted"/>
<keyword evidence="2" id="KW-0722">Serine protease inhibitor</keyword>
<evidence type="ECO:0000313" key="4">
    <source>
        <dbReference type="EMBL" id="KAK8767304.1"/>
    </source>
</evidence>
<dbReference type="InterPro" id="IPR036186">
    <property type="entry name" value="Serpin_sf"/>
</dbReference>
<gene>
    <name evidence="4" type="ORF">V5799_005909</name>
</gene>
<comment type="caution">
    <text evidence="4">The sequence shown here is derived from an EMBL/GenBank/DDBJ whole genome shotgun (WGS) entry which is preliminary data.</text>
</comment>